<reference evidence="1 2" key="1">
    <citation type="submission" date="2024-05" db="EMBL/GenBank/DDBJ databases">
        <title>Genome sequencing and assembly of Indian major carp, Cirrhinus mrigala (Hamilton, 1822).</title>
        <authorList>
            <person name="Mohindra V."/>
            <person name="Chowdhury L.M."/>
            <person name="Lal K."/>
            <person name="Jena J.K."/>
        </authorList>
    </citation>
    <scope>NUCLEOTIDE SEQUENCE [LARGE SCALE GENOMIC DNA]</scope>
    <source>
        <strain evidence="1">CM1030</strain>
        <tissue evidence="1">Blood</tissue>
    </source>
</reference>
<comment type="caution">
    <text evidence="1">The sequence shown here is derived from an EMBL/GenBank/DDBJ whole genome shotgun (WGS) entry which is preliminary data.</text>
</comment>
<sequence>EGWGLMKESIKYSSSSSSFSSTGQISLSEFMEGAQRDAWIMDLLKLDTNARG</sequence>
<gene>
    <name evidence="1" type="ORF">M9458_049958</name>
</gene>
<dbReference type="Proteomes" id="UP001529510">
    <property type="component" value="Unassembled WGS sequence"/>
</dbReference>
<dbReference type="EMBL" id="JAMKFB020000025">
    <property type="protein sequence ID" value="KAL0155695.1"/>
    <property type="molecule type" value="Genomic_DNA"/>
</dbReference>
<name>A0ABD0N1R6_CIRMR</name>
<proteinExistence type="predicted"/>
<organism evidence="1 2">
    <name type="scientific">Cirrhinus mrigala</name>
    <name type="common">Mrigala</name>
    <dbReference type="NCBI Taxonomy" id="683832"/>
    <lineage>
        <taxon>Eukaryota</taxon>
        <taxon>Metazoa</taxon>
        <taxon>Chordata</taxon>
        <taxon>Craniata</taxon>
        <taxon>Vertebrata</taxon>
        <taxon>Euteleostomi</taxon>
        <taxon>Actinopterygii</taxon>
        <taxon>Neopterygii</taxon>
        <taxon>Teleostei</taxon>
        <taxon>Ostariophysi</taxon>
        <taxon>Cypriniformes</taxon>
        <taxon>Cyprinidae</taxon>
        <taxon>Labeoninae</taxon>
        <taxon>Labeonini</taxon>
        <taxon>Cirrhinus</taxon>
    </lineage>
</organism>
<feature type="non-terminal residue" evidence="1">
    <location>
        <position position="52"/>
    </location>
</feature>
<keyword evidence="2" id="KW-1185">Reference proteome</keyword>
<feature type="non-terminal residue" evidence="1">
    <location>
        <position position="1"/>
    </location>
</feature>
<dbReference type="AlphaFoldDB" id="A0ABD0N1R6"/>
<protein>
    <submittedName>
        <fullName evidence="1">Uncharacterized protein</fullName>
    </submittedName>
</protein>
<evidence type="ECO:0000313" key="1">
    <source>
        <dbReference type="EMBL" id="KAL0155695.1"/>
    </source>
</evidence>
<accession>A0ABD0N1R6</accession>
<evidence type="ECO:0000313" key="2">
    <source>
        <dbReference type="Proteomes" id="UP001529510"/>
    </source>
</evidence>